<evidence type="ECO:0000313" key="2">
    <source>
        <dbReference type="Proteomes" id="UP001596524"/>
    </source>
</evidence>
<keyword evidence="2" id="KW-1185">Reference proteome</keyword>
<evidence type="ECO:0000313" key="1">
    <source>
        <dbReference type="EMBL" id="MFC7362303.1"/>
    </source>
</evidence>
<proteinExistence type="predicted"/>
<name>A0ABW2N7S6_9ACTN</name>
<evidence type="ECO:0008006" key="3">
    <source>
        <dbReference type="Google" id="ProtNLM"/>
    </source>
</evidence>
<accession>A0ABW2N7S6</accession>
<protein>
    <recommendedName>
        <fullName evidence="3">Type IV toxin-antitoxin system AbiEi family antitoxin domain-containing protein</fullName>
    </recommendedName>
</protein>
<organism evidence="1 2">
    <name type="scientific">Nocardioides astragali</name>
    <dbReference type="NCBI Taxonomy" id="1776736"/>
    <lineage>
        <taxon>Bacteria</taxon>
        <taxon>Bacillati</taxon>
        <taxon>Actinomycetota</taxon>
        <taxon>Actinomycetes</taxon>
        <taxon>Propionibacteriales</taxon>
        <taxon>Nocardioidaceae</taxon>
        <taxon>Nocardioides</taxon>
    </lineage>
</organism>
<dbReference type="Proteomes" id="UP001596524">
    <property type="component" value="Unassembled WGS sequence"/>
</dbReference>
<sequence length="318" mass="35620">MREIPEELRSRPFTRAEAIAAGVSSRMLQGKRFVRVHAGVYRWVGLVMTQTRAIDAARLALPAGARTTGITRLQQLGLDYGPREPLHFVVEGDLHLVPAGVFLHRTVLMPPADDTCVDVAASFVAYCATARVIDAVKVGDWLLHRGHLDPYDLLVLAEREPWRDGAVEARWILQHLDAGARSVPESEMRILLGFSGLPEPEVNQPFDPTGALPYLLDLYYRLFRVGVEYEGSQHQQERAVYVGDIGRYADLRRAGVTYVQVTKELLGRPRSLIGTVYRELVAAGYEGPTPKLDADWLRVFSRVSAMPDLPRRSRRRTA</sequence>
<comment type="caution">
    <text evidence="1">The sequence shown here is derived from an EMBL/GenBank/DDBJ whole genome shotgun (WGS) entry which is preliminary data.</text>
</comment>
<gene>
    <name evidence="1" type="ORF">ACFQO6_18685</name>
</gene>
<reference evidence="2" key="1">
    <citation type="journal article" date="2019" name="Int. J. Syst. Evol. Microbiol.">
        <title>The Global Catalogue of Microorganisms (GCM) 10K type strain sequencing project: providing services to taxonomists for standard genome sequencing and annotation.</title>
        <authorList>
            <consortium name="The Broad Institute Genomics Platform"/>
            <consortium name="The Broad Institute Genome Sequencing Center for Infectious Disease"/>
            <person name="Wu L."/>
            <person name="Ma J."/>
        </authorList>
    </citation>
    <scope>NUCLEOTIDE SEQUENCE [LARGE SCALE GENOMIC DNA]</scope>
    <source>
        <strain evidence="2">FCH27</strain>
    </source>
</reference>
<dbReference type="RefSeq" id="WP_255893049.1">
    <property type="nucleotide sequence ID" value="NZ_JAFMZM010000008.1"/>
</dbReference>
<dbReference type="EMBL" id="JBHTCH010000023">
    <property type="protein sequence ID" value="MFC7362303.1"/>
    <property type="molecule type" value="Genomic_DNA"/>
</dbReference>